<evidence type="ECO:0000256" key="1">
    <source>
        <dbReference type="SAM" id="MobiDB-lite"/>
    </source>
</evidence>
<dbReference type="HOGENOM" id="CLU_419845_0_0_1"/>
<feature type="compositionally biased region" description="Basic and acidic residues" evidence="1">
    <location>
        <begin position="429"/>
        <end position="438"/>
    </location>
</feature>
<gene>
    <name evidence="2" type="ORF">PISMIDRAFT_12911</name>
</gene>
<sequence>MPDTRSSSQSSPDIDTSKQFAAVLQNVFRSIDVNPDDVDYGICRRGFQYISGANRAKQMEVFTGVGPNEFEVISAITEDRSFAFLKPRLTYNACSKVLIVKMPSALHEAPLDELKTVLERKLDYLPSHPGRSMVHTNVHMNCSIRFDNSEFVPDMLLSLRDISEQTNKPSMFLLISECAFSQNEAILHDKLKKITVELPNLVVVVMIVIQEDAPFNSPQQKSTAWEFFKSCGTLLSQKEFLALCTDLSEPICLGKSITVGGHTWCHLAAVEYFIWVREVGGNPINIDNSGADSSVRGMLFPEIRMGEVDAMFDKAISTFKDSIVLFFEWLGESFETVKLEVSQNSDQQPSYHQPALVRALDMPPRARRHCNVPPDVNGSSTQETILPQNTAADPIARTQRQRRPPPRYHDGNREYIDFGGIDLEDDPSKEEPPPERHIPSQHTQFPAVPSHNFPAMVPMPGSGAQTAPGPLQTNIGLAVTEGVVPTHPLASRTAPNARVHHLPGAKPLPTSVDVHHFFEKIKDISTTCCQCKVQAEAHNESWHSYCYSLSMSNASLCVHIVNWHLEEYLVLAEEHKWSIQIDIVRNAFTVGYTFRTLKVALTQSGFDIHKLPPAPAPEPGDTSPGDFLMPAWHLKWGCDGIPEFTVAAMHKQIVQFIVADDQSINVIECPEF</sequence>
<evidence type="ECO:0000313" key="2">
    <source>
        <dbReference type="EMBL" id="KIK20530.1"/>
    </source>
</evidence>
<keyword evidence="3" id="KW-1185">Reference proteome</keyword>
<reference evidence="3" key="2">
    <citation type="submission" date="2015-01" db="EMBL/GenBank/DDBJ databases">
        <title>Evolutionary Origins and Diversification of the Mycorrhizal Mutualists.</title>
        <authorList>
            <consortium name="DOE Joint Genome Institute"/>
            <consortium name="Mycorrhizal Genomics Consortium"/>
            <person name="Kohler A."/>
            <person name="Kuo A."/>
            <person name="Nagy L.G."/>
            <person name="Floudas D."/>
            <person name="Copeland A."/>
            <person name="Barry K.W."/>
            <person name="Cichocki N."/>
            <person name="Veneault-Fourrey C."/>
            <person name="LaButti K."/>
            <person name="Lindquist E.A."/>
            <person name="Lipzen A."/>
            <person name="Lundell T."/>
            <person name="Morin E."/>
            <person name="Murat C."/>
            <person name="Riley R."/>
            <person name="Ohm R."/>
            <person name="Sun H."/>
            <person name="Tunlid A."/>
            <person name="Henrissat B."/>
            <person name="Grigoriev I.V."/>
            <person name="Hibbett D.S."/>
            <person name="Martin F."/>
        </authorList>
    </citation>
    <scope>NUCLEOTIDE SEQUENCE [LARGE SCALE GENOMIC DNA]</scope>
    <source>
        <strain evidence="3">441</strain>
    </source>
</reference>
<name>A0A0C9Y7B8_9AGAM</name>
<dbReference type="AlphaFoldDB" id="A0A0C9Y7B8"/>
<protein>
    <submittedName>
        <fullName evidence="2">Uncharacterized protein</fullName>
    </submittedName>
</protein>
<evidence type="ECO:0000313" key="3">
    <source>
        <dbReference type="Proteomes" id="UP000054018"/>
    </source>
</evidence>
<dbReference type="EMBL" id="KN833763">
    <property type="protein sequence ID" value="KIK20530.1"/>
    <property type="molecule type" value="Genomic_DNA"/>
</dbReference>
<feature type="compositionally biased region" description="Polar residues" evidence="1">
    <location>
        <begin position="377"/>
        <end position="391"/>
    </location>
</feature>
<feature type="region of interest" description="Disordered" evidence="1">
    <location>
        <begin position="374"/>
        <end position="442"/>
    </location>
</feature>
<proteinExistence type="predicted"/>
<organism evidence="2 3">
    <name type="scientific">Pisolithus microcarpus 441</name>
    <dbReference type="NCBI Taxonomy" id="765257"/>
    <lineage>
        <taxon>Eukaryota</taxon>
        <taxon>Fungi</taxon>
        <taxon>Dikarya</taxon>
        <taxon>Basidiomycota</taxon>
        <taxon>Agaricomycotina</taxon>
        <taxon>Agaricomycetes</taxon>
        <taxon>Agaricomycetidae</taxon>
        <taxon>Boletales</taxon>
        <taxon>Sclerodermatineae</taxon>
        <taxon>Pisolithaceae</taxon>
        <taxon>Pisolithus</taxon>
    </lineage>
</organism>
<dbReference type="Proteomes" id="UP000054018">
    <property type="component" value="Unassembled WGS sequence"/>
</dbReference>
<accession>A0A0C9Y7B8</accession>
<feature type="compositionally biased region" description="Basic and acidic residues" evidence="1">
    <location>
        <begin position="407"/>
        <end position="416"/>
    </location>
</feature>
<reference evidence="2 3" key="1">
    <citation type="submission" date="2014-04" db="EMBL/GenBank/DDBJ databases">
        <authorList>
            <consortium name="DOE Joint Genome Institute"/>
            <person name="Kuo A."/>
            <person name="Kohler A."/>
            <person name="Costa M.D."/>
            <person name="Nagy L.G."/>
            <person name="Floudas D."/>
            <person name="Copeland A."/>
            <person name="Barry K.W."/>
            <person name="Cichocki N."/>
            <person name="Veneault-Fourrey C."/>
            <person name="LaButti K."/>
            <person name="Lindquist E.A."/>
            <person name="Lipzen A."/>
            <person name="Lundell T."/>
            <person name="Morin E."/>
            <person name="Murat C."/>
            <person name="Sun H."/>
            <person name="Tunlid A."/>
            <person name="Henrissat B."/>
            <person name="Grigoriev I.V."/>
            <person name="Hibbett D.S."/>
            <person name="Martin F."/>
            <person name="Nordberg H.P."/>
            <person name="Cantor M.N."/>
            <person name="Hua S.X."/>
        </authorList>
    </citation>
    <scope>NUCLEOTIDE SEQUENCE [LARGE SCALE GENOMIC DNA]</scope>
    <source>
        <strain evidence="2 3">441</strain>
    </source>
</reference>